<keyword evidence="5" id="KW-0573">Peptidoglycan synthesis</keyword>
<dbReference type="InterPro" id="IPR018044">
    <property type="entry name" value="Peptidase_S11"/>
</dbReference>
<organism evidence="13 14">
    <name type="scientific">Noviherbaspirillum sedimenti</name>
    <dbReference type="NCBI Taxonomy" id="2320865"/>
    <lineage>
        <taxon>Bacteria</taxon>
        <taxon>Pseudomonadati</taxon>
        <taxon>Pseudomonadota</taxon>
        <taxon>Betaproteobacteria</taxon>
        <taxon>Burkholderiales</taxon>
        <taxon>Oxalobacteraceae</taxon>
        <taxon>Noviherbaspirillum</taxon>
    </lineage>
</organism>
<feature type="active site" evidence="7">
    <location>
        <position position="211"/>
    </location>
</feature>
<keyword evidence="6" id="KW-0961">Cell wall biogenesis/degradation</keyword>
<keyword evidence="3" id="KW-0378">Hydrolase</keyword>
<dbReference type="Gene3D" id="3.40.710.10">
    <property type="entry name" value="DD-peptidase/beta-lactamase superfamily"/>
    <property type="match status" value="1"/>
</dbReference>
<evidence type="ECO:0000256" key="2">
    <source>
        <dbReference type="ARBA" id="ARBA00022729"/>
    </source>
</evidence>
<evidence type="ECO:0000259" key="12">
    <source>
        <dbReference type="Pfam" id="PF00768"/>
    </source>
</evidence>
<evidence type="ECO:0000256" key="3">
    <source>
        <dbReference type="ARBA" id="ARBA00022801"/>
    </source>
</evidence>
<dbReference type="GO" id="GO:0008360">
    <property type="term" value="P:regulation of cell shape"/>
    <property type="evidence" value="ECO:0007669"/>
    <property type="project" value="UniProtKB-KW"/>
</dbReference>
<dbReference type="EMBL" id="QYUQ01000002">
    <property type="protein sequence ID" value="RJG01650.1"/>
    <property type="molecule type" value="Genomic_DNA"/>
</dbReference>
<dbReference type="PANTHER" id="PTHR21581:SF26">
    <property type="entry name" value="D-ALANYL-D-ALANINE ENDOPEPTIDASE"/>
    <property type="match status" value="1"/>
</dbReference>
<reference evidence="14" key="1">
    <citation type="submission" date="2018-09" db="EMBL/GenBank/DDBJ databases">
        <authorList>
            <person name="Zhu H."/>
        </authorList>
    </citation>
    <scope>NUCLEOTIDE SEQUENCE [LARGE SCALE GENOMIC DNA]</scope>
    <source>
        <strain evidence="14">K1S02-23</strain>
    </source>
</reference>
<name>A0A3A3GL09_9BURK</name>
<evidence type="ECO:0000313" key="14">
    <source>
        <dbReference type="Proteomes" id="UP000266327"/>
    </source>
</evidence>
<feature type="signal peptide" evidence="11">
    <location>
        <begin position="1"/>
        <end position="24"/>
    </location>
</feature>
<evidence type="ECO:0000256" key="1">
    <source>
        <dbReference type="ARBA" id="ARBA00007164"/>
    </source>
</evidence>
<dbReference type="PANTHER" id="PTHR21581">
    <property type="entry name" value="D-ALANYL-D-ALANINE CARBOXYPEPTIDASE"/>
    <property type="match status" value="1"/>
</dbReference>
<dbReference type="GO" id="GO:0009002">
    <property type="term" value="F:serine-type D-Ala-D-Ala carboxypeptidase activity"/>
    <property type="evidence" value="ECO:0007669"/>
    <property type="project" value="InterPro"/>
</dbReference>
<dbReference type="SUPFAM" id="SSF56601">
    <property type="entry name" value="beta-lactamase/transpeptidase-like"/>
    <property type="match status" value="1"/>
</dbReference>
<keyword evidence="4" id="KW-0133">Cell shape</keyword>
<dbReference type="OrthoDB" id="5688590at2"/>
<feature type="region of interest" description="Disordered" evidence="10">
    <location>
        <begin position="24"/>
        <end position="47"/>
    </location>
</feature>
<dbReference type="PRINTS" id="PR00725">
    <property type="entry name" value="DADACBPTASE1"/>
</dbReference>
<gene>
    <name evidence="13" type="ORF">D3878_08675</name>
</gene>
<dbReference type="NCBIfam" id="NF008668">
    <property type="entry name" value="PRK11669.1"/>
    <property type="match status" value="1"/>
</dbReference>
<dbReference type="AlphaFoldDB" id="A0A3A3GL09"/>
<dbReference type="GO" id="GO:0009252">
    <property type="term" value="P:peptidoglycan biosynthetic process"/>
    <property type="evidence" value="ECO:0007669"/>
    <property type="project" value="UniProtKB-KW"/>
</dbReference>
<dbReference type="Pfam" id="PF00768">
    <property type="entry name" value="Peptidase_S11"/>
    <property type="match status" value="1"/>
</dbReference>
<sequence length="380" mass="40283">MGKPALGILFLLIFICATLPEAGAKNTASGASRPTPKKTLIKKSAASKAVAGKRKVAPGKTSRKRATVVAHSGGDKIVKHVSVVNGKRSVTYQQVKTRPVMPAVAAVRTAGDLAGLNQTTDPLDLASNVALVLDQSSSEVLFEKNPDVSLPIASITKLMTGLIVVESQQNKDEILEITADDIDREKNSGSRLAVGTRLSRASLLNLALMSSENRAASALGRNYPGGLPAFVAAMNAKARALGMRDTHYVDSSGLSSRNVASARDLVKLVAEVQKFPILGQYSTSLESVVDAGGRALQYRNTNQLVRNSSWEIGLQKTGYIAEAGRCLVMQTVIEGRSIVMVFLDSKGKLSRLADAGRIRKWIENIKPHSISTTALAGGQG</sequence>
<proteinExistence type="inferred from homology"/>
<keyword evidence="14" id="KW-1185">Reference proteome</keyword>
<evidence type="ECO:0000256" key="4">
    <source>
        <dbReference type="ARBA" id="ARBA00022960"/>
    </source>
</evidence>
<evidence type="ECO:0000256" key="6">
    <source>
        <dbReference type="ARBA" id="ARBA00023316"/>
    </source>
</evidence>
<comment type="caution">
    <text evidence="13">The sequence shown here is derived from an EMBL/GenBank/DDBJ whole genome shotgun (WGS) entry which is preliminary data.</text>
</comment>
<evidence type="ECO:0000256" key="10">
    <source>
        <dbReference type="SAM" id="MobiDB-lite"/>
    </source>
</evidence>
<dbReference type="GO" id="GO:0006508">
    <property type="term" value="P:proteolysis"/>
    <property type="evidence" value="ECO:0007669"/>
    <property type="project" value="InterPro"/>
</dbReference>
<evidence type="ECO:0000256" key="5">
    <source>
        <dbReference type="ARBA" id="ARBA00022984"/>
    </source>
</evidence>
<comment type="similarity">
    <text evidence="1 9">Belongs to the peptidase S11 family.</text>
</comment>
<evidence type="ECO:0000256" key="8">
    <source>
        <dbReference type="PIRSR" id="PIRSR618044-2"/>
    </source>
</evidence>
<feature type="active site" description="Proton acceptor" evidence="7">
    <location>
        <position position="157"/>
    </location>
</feature>
<dbReference type="InterPro" id="IPR012338">
    <property type="entry name" value="Beta-lactam/transpept-like"/>
</dbReference>
<dbReference type="Proteomes" id="UP000266327">
    <property type="component" value="Unassembled WGS sequence"/>
</dbReference>
<accession>A0A3A3GL09</accession>
<feature type="chain" id="PRO_5017225100" evidence="11">
    <location>
        <begin position="25"/>
        <end position="380"/>
    </location>
</feature>
<evidence type="ECO:0000256" key="7">
    <source>
        <dbReference type="PIRSR" id="PIRSR618044-1"/>
    </source>
</evidence>
<evidence type="ECO:0000256" key="9">
    <source>
        <dbReference type="RuleBase" id="RU004016"/>
    </source>
</evidence>
<feature type="binding site" evidence="8">
    <location>
        <position position="316"/>
    </location>
    <ligand>
        <name>substrate</name>
    </ligand>
</feature>
<evidence type="ECO:0000256" key="11">
    <source>
        <dbReference type="SAM" id="SignalP"/>
    </source>
</evidence>
<evidence type="ECO:0000313" key="13">
    <source>
        <dbReference type="EMBL" id="RJG01650.1"/>
    </source>
</evidence>
<feature type="active site" description="Acyl-ester intermediate" evidence="7">
    <location>
        <position position="154"/>
    </location>
</feature>
<dbReference type="GO" id="GO:0071555">
    <property type="term" value="P:cell wall organization"/>
    <property type="evidence" value="ECO:0007669"/>
    <property type="project" value="UniProtKB-KW"/>
</dbReference>
<keyword evidence="2 11" id="KW-0732">Signal</keyword>
<feature type="domain" description="Peptidase S11 D-alanyl-D-alanine carboxypeptidase A N-terminal" evidence="12">
    <location>
        <begin position="119"/>
        <end position="346"/>
    </location>
</feature>
<dbReference type="RefSeq" id="WP_119785098.1">
    <property type="nucleotide sequence ID" value="NZ_QYUQ01000002.1"/>
</dbReference>
<protein>
    <submittedName>
        <fullName evidence="13">D-alanyl-D-alanine endopeptidase</fullName>
    </submittedName>
</protein>
<dbReference type="InterPro" id="IPR001967">
    <property type="entry name" value="Peptidase_S11_N"/>
</dbReference>